<accession>A0A915IYK6</accession>
<dbReference type="WBParaSite" id="nRc.2.0.1.t19195-RA">
    <property type="protein sequence ID" value="nRc.2.0.1.t19195-RA"/>
    <property type="gene ID" value="nRc.2.0.1.g19195"/>
</dbReference>
<name>A0A915IYK6_ROMCU</name>
<protein>
    <submittedName>
        <fullName evidence="2">Uncharacterized protein</fullName>
    </submittedName>
</protein>
<dbReference type="AlphaFoldDB" id="A0A915IYK6"/>
<reference evidence="2" key="1">
    <citation type="submission" date="2022-11" db="UniProtKB">
        <authorList>
            <consortium name="WormBaseParasite"/>
        </authorList>
    </citation>
    <scope>IDENTIFICATION</scope>
</reference>
<organism evidence="1 2">
    <name type="scientific">Romanomermis culicivorax</name>
    <name type="common">Nematode worm</name>
    <dbReference type="NCBI Taxonomy" id="13658"/>
    <lineage>
        <taxon>Eukaryota</taxon>
        <taxon>Metazoa</taxon>
        <taxon>Ecdysozoa</taxon>
        <taxon>Nematoda</taxon>
        <taxon>Enoplea</taxon>
        <taxon>Dorylaimia</taxon>
        <taxon>Mermithida</taxon>
        <taxon>Mermithoidea</taxon>
        <taxon>Mermithidae</taxon>
        <taxon>Romanomermis</taxon>
    </lineage>
</organism>
<proteinExistence type="predicted"/>
<evidence type="ECO:0000313" key="1">
    <source>
        <dbReference type="Proteomes" id="UP000887565"/>
    </source>
</evidence>
<sequence length="143" mass="16166">MIVLGGGIRDDVEQGFDGLKLMCIILGSIKILKIFEVWHYDNVEQYHLTENHDSGLFPQYVNTFMKLKLSPTASQTLRKFDEFYQYSNGPVLLCSTALRGTGPGCVAPPSGLPYFAAQMEKTFKIFSNQKLNEHHDSKHKILP</sequence>
<evidence type="ECO:0000313" key="2">
    <source>
        <dbReference type="WBParaSite" id="nRc.2.0.1.t19195-RA"/>
    </source>
</evidence>
<keyword evidence="1" id="KW-1185">Reference proteome</keyword>
<dbReference type="Proteomes" id="UP000887565">
    <property type="component" value="Unplaced"/>
</dbReference>